<accession>A0ACB7RQU4</accession>
<reference evidence="1" key="1">
    <citation type="submission" date="2020-05" db="EMBL/GenBank/DDBJ databases">
        <title>Large-scale comparative analyses of tick genomes elucidate their genetic diversity and vector capacities.</title>
        <authorList>
            <person name="Jia N."/>
            <person name="Wang J."/>
            <person name="Shi W."/>
            <person name="Du L."/>
            <person name="Sun Y."/>
            <person name="Zhan W."/>
            <person name="Jiang J."/>
            <person name="Wang Q."/>
            <person name="Zhang B."/>
            <person name="Ji P."/>
            <person name="Sakyi L.B."/>
            <person name="Cui X."/>
            <person name="Yuan T."/>
            <person name="Jiang B."/>
            <person name="Yang W."/>
            <person name="Lam T.T.-Y."/>
            <person name="Chang Q."/>
            <person name="Ding S."/>
            <person name="Wang X."/>
            <person name="Zhu J."/>
            <person name="Ruan X."/>
            <person name="Zhao L."/>
            <person name="Wei J."/>
            <person name="Que T."/>
            <person name="Du C."/>
            <person name="Cheng J."/>
            <person name="Dai P."/>
            <person name="Han X."/>
            <person name="Huang E."/>
            <person name="Gao Y."/>
            <person name="Liu J."/>
            <person name="Shao H."/>
            <person name="Ye R."/>
            <person name="Li L."/>
            <person name="Wei W."/>
            <person name="Wang X."/>
            <person name="Wang C."/>
            <person name="Yang T."/>
            <person name="Huo Q."/>
            <person name="Li W."/>
            <person name="Guo W."/>
            <person name="Chen H."/>
            <person name="Zhou L."/>
            <person name="Ni X."/>
            <person name="Tian J."/>
            <person name="Zhou Y."/>
            <person name="Sheng Y."/>
            <person name="Liu T."/>
            <person name="Pan Y."/>
            <person name="Xia L."/>
            <person name="Li J."/>
            <person name="Zhao F."/>
            <person name="Cao W."/>
        </authorList>
    </citation>
    <scope>NUCLEOTIDE SEQUENCE</scope>
    <source>
        <strain evidence="1">Hyas-2018</strain>
    </source>
</reference>
<keyword evidence="2" id="KW-1185">Reference proteome</keyword>
<name>A0ACB7RQU4_HYAAI</name>
<evidence type="ECO:0000313" key="2">
    <source>
        <dbReference type="Proteomes" id="UP000821845"/>
    </source>
</evidence>
<evidence type="ECO:0000313" key="1">
    <source>
        <dbReference type="EMBL" id="KAH6924880.1"/>
    </source>
</evidence>
<dbReference type="Proteomes" id="UP000821845">
    <property type="component" value="Chromosome 8"/>
</dbReference>
<comment type="caution">
    <text evidence="1">The sequence shown here is derived from an EMBL/GenBank/DDBJ whole genome shotgun (WGS) entry which is preliminary data.</text>
</comment>
<protein>
    <submittedName>
        <fullName evidence="1">Uncharacterized protein</fullName>
    </submittedName>
</protein>
<gene>
    <name evidence="1" type="ORF">HPB50_025778</name>
</gene>
<proteinExistence type="predicted"/>
<sequence length="223" mass="24729">MARQLAYVILLICSRLCQARYASSAACPSESNIRPCSCTRVALGLRVLCSGIAHEQGLRSILAYLSSYKLNALSLERINFTLTPDLFDRLDVVTVRVMESQFRIGNPIAGLHAGGVPSRVEALNVRQSTLDLGDSSLAILRGLRHVEVINSATITVLRRRWFSGLGRLNQLEIENTKMGRLEDRALAGLSQVERIVLKANALKALRRSYFPELAARLAHLDFR</sequence>
<organism evidence="1 2">
    <name type="scientific">Hyalomma asiaticum</name>
    <name type="common">Tick</name>
    <dbReference type="NCBI Taxonomy" id="266040"/>
    <lineage>
        <taxon>Eukaryota</taxon>
        <taxon>Metazoa</taxon>
        <taxon>Ecdysozoa</taxon>
        <taxon>Arthropoda</taxon>
        <taxon>Chelicerata</taxon>
        <taxon>Arachnida</taxon>
        <taxon>Acari</taxon>
        <taxon>Parasitiformes</taxon>
        <taxon>Ixodida</taxon>
        <taxon>Ixodoidea</taxon>
        <taxon>Ixodidae</taxon>
        <taxon>Hyalomminae</taxon>
        <taxon>Hyalomma</taxon>
    </lineage>
</organism>
<dbReference type="EMBL" id="CM023488">
    <property type="protein sequence ID" value="KAH6924880.1"/>
    <property type="molecule type" value="Genomic_DNA"/>
</dbReference>